<evidence type="ECO:0000313" key="2">
    <source>
        <dbReference type="Proteomes" id="UP001151760"/>
    </source>
</evidence>
<comment type="caution">
    <text evidence="1">The sequence shown here is derived from an EMBL/GenBank/DDBJ whole genome shotgun (WGS) entry which is preliminary data.</text>
</comment>
<reference evidence="1" key="1">
    <citation type="journal article" date="2022" name="Int. J. Mol. Sci.">
        <title>Draft Genome of Tanacetum Coccineum: Genomic Comparison of Closely Related Tanacetum-Family Plants.</title>
        <authorList>
            <person name="Yamashiro T."/>
            <person name="Shiraishi A."/>
            <person name="Nakayama K."/>
            <person name="Satake H."/>
        </authorList>
    </citation>
    <scope>NUCLEOTIDE SEQUENCE</scope>
</reference>
<accession>A0ABQ5AKE7</accession>
<protein>
    <submittedName>
        <fullName evidence="1">Uncharacterized protein</fullName>
    </submittedName>
</protein>
<reference evidence="1" key="2">
    <citation type="submission" date="2022-01" db="EMBL/GenBank/DDBJ databases">
        <authorList>
            <person name="Yamashiro T."/>
            <person name="Shiraishi A."/>
            <person name="Satake H."/>
            <person name="Nakayama K."/>
        </authorList>
    </citation>
    <scope>NUCLEOTIDE SEQUENCE</scope>
</reference>
<proteinExistence type="predicted"/>
<dbReference type="EMBL" id="BQNB010012402">
    <property type="protein sequence ID" value="GJT03141.1"/>
    <property type="molecule type" value="Genomic_DNA"/>
</dbReference>
<keyword evidence="2" id="KW-1185">Reference proteome</keyword>
<gene>
    <name evidence="1" type="ORF">Tco_0824310</name>
</gene>
<name>A0ABQ5AKE7_9ASTR</name>
<sequence length="221" mass="25132">MGNEPILALPEGADDFVVYYDAPSKDLEACLKKREKVIACVSRQLKVLIKDSMTNVCEIKEDVITYILRRLHIVLGKVQPPLERLYGPWLLKRRIRQSILSILERIRVGGVLGLTKSSDCVKKNEYASAVLLMPRVVKSRDEIFSRWGYCDNRGLSAVKVWYGVGVTHDETLTLENPSYDCYKVKHQMSTPTQCCDMGSDGYAYLVYDMFGIVDPNMQNEV</sequence>
<dbReference type="Proteomes" id="UP001151760">
    <property type="component" value="Unassembled WGS sequence"/>
</dbReference>
<organism evidence="1 2">
    <name type="scientific">Tanacetum coccineum</name>
    <dbReference type="NCBI Taxonomy" id="301880"/>
    <lineage>
        <taxon>Eukaryota</taxon>
        <taxon>Viridiplantae</taxon>
        <taxon>Streptophyta</taxon>
        <taxon>Embryophyta</taxon>
        <taxon>Tracheophyta</taxon>
        <taxon>Spermatophyta</taxon>
        <taxon>Magnoliopsida</taxon>
        <taxon>eudicotyledons</taxon>
        <taxon>Gunneridae</taxon>
        <taxon>Pentapetalae</taxon>
        <taxon>asterids</taxon>
        <taxon>campanulids</taxon>
        <taxon>Asterales</taxon>
        <taxon>Asteraceae</taxon>
        <taxon>Asteroideae</taxon>
        <taxon>Anthemideae</taxon>
        <taxon>Anthemidinae</taxon>
        <taxon>Tanacetum</taxon>
    </lineage>
</organism>
<evidence type="ECO:0000313" key="1">
    <source>
        <dbReference type="EMBL" id="GJT03141.1"/>
    </source>
</evidence>